<dbReference type="Proteomes" id="UP000015106">
    <property type="component" value="Chromosome 3"/>
</dbReference>
<dbReference type="Gramene" id="TuG1812G0300004713.01.T01">
    <property type="protein sequence ID" value="TuG1812G0300004713.01.T01"/>
    <property type="gene ID" value="TuG1812G0300004713.01"/>
</dbReference>
<organism evidence="2 3">
    <name type="scientific">Triticum urartu</name>
    <name type="common">Red wild einkorn</name>
    <name type="synonym">Crithodium urartu</name>
    <dbReference type="NCBI Taxonomy" id="4572"/>
    <lineage>
        <taxon>Eukaryota</taxon>
        <taxon>Viridiplantae</taxon>
        <taxon>Streptophyta</taxon>
        <taxon>Embryophyta</taxon>
        <taxon>Tracheophyta</taxon>
        <taxon>Spermatophyta</taxon>
        <taxon>Magnoliopsida</taxon>
        <taxon>Liliopsida</taxon>
        <taxon>Poales</taxon>
        <taxon>Poaceae</taxon>
        <taxon>BOP clade</taxon>
        <taxon>Pooideae</taxon>
        <taxon>Triticodae</taxon>
        <taxon>Triticeae</taxon>
        <taxon>Triticinae</taxon>
        <taxon>Triticum</taxon>
    </lineage>
</organism>
<accession>A0A8R7U182</accession>
<dbReference type="EnsemblPlants" id="TuG1812G0300004713.01.T01">
    <property type="protein sequence ID" value="TuG1812G0300004713.01.T01"/>
    <property type="gene ID" value="TuG1812G0300004713.01"/>
</dbReference>
<reference evidence="3" key="1">
    <citation type="journal article" date="2013" name="Nature">
        <title>Draft genome of the wheat A-genome progenitor Triticum urartu.</title>
        <authorList>
            <person name="Ling H.Q."/>
            <person name="Zhao S."/>
            <person name="Liu D."/>
            <person name="Wang J."/>
            <person name="Sun H."/>
            <person name="Zhang C."/>
            <person name="Fan H."/>
            <person name="Li D."/>
            <person name="Dong L."/>
            <person name="Tao Y."/>
            <person name="Gao C."/>
            <person name="Wu H."/>
            <person name="Li Y."/>
            <person name="Cui Y."/>
            <person name="Guo X."/>
            <person name="Zheng S."/>
            <person name="Wang B."/>
            <person name="Yu K."/>
            <person name="Liang Q."/>
            <person name="Yang W."/>
            <person name="Lou X."/>
            <person name="Chen J."/>
            <person name="Feng M."/>
            <person name="Jian J."/>
            <person name="Zhang X."/>
            <person name="Luo G."/>
            <person name="Jiang Y."/>
            <person name="Liu J."/>
            <person name="Wang Z."/>
            <person name="Sha Y."/>
            <person name="Zhang B."/>
            <person name="Wu H."/>
            <person name="Tang D."/>
            <person name="Shen Q."/>
            <person name="Xue P."/>
            <person name="Zou S."/>
            <person name="Wang X."/>
            <person name="Liu X."/>
            <person name="Wang F."/>
            <person name="Yang Y."/>
            <person name="An X."/>
            <person name="Dong Z."/>
            <person name="Zhang K."/>
            <person name="Zhang X."/>
            <person name="Luo M.C."/>
            <person name="Dvorak J."/>
            <person name="Tong Y."/>
            <person name="Wang J."/>
            <person name="Yang H."/>
            <person name="Li Z."/>
            <person name="Wang D."/>
            <person name="Zhang A."/>
            <person name="Wang J."/>
        </authorList>
    </citation>
    <scope>NUCLEOTIDE SEQUENCE</scope>
    <source>
        <strain evidence="3">cv. G1812</strain>
    </source>
</reference>
<reference evidence="2" key="3">
    <citation type="submission" date="2022-06" db="UniProtKB">
        <authorList>
            <consortium name="EnsemblPlants"/>
        </authorList>
    </citation>
    <scope>IDENTIFICATION</scope>
</reference>
<name>A0A8R7U182_TRIUA</name>
<evidence type="ECO:0000256" key="1">
    <source>
        <dbReference type="SAM" id="MobiDB-lite"/>
    </source>
</evidence>
<feature type="region of interest" description="Disordered" evidence="1">
    <location>
        <begin position="62"/>
        <end position="142"/>
    </location>
</feature>
<protein>
    <submittedName>
        <fullName evidence="2">Uncharacterized protein</fullName>
    </submittedName>
</protein>
<feature type="compositionally biased region" description="Polar residues" evidence="1">
    <location>
        <begin position="1"/>
        <end position="23"/>
    </location>
</feature>
<feature type="region of interest" description="Disordered" evidence="1">
    <location>
        <begin position="281"/>
        <end position="306"/>
    </location>
</feature>
<proteinExistence type="predicted"/>
<feature type="compositionally biased region" description="Low complexity" evidence="1">
    <location>
        <begin position="132"/>
        <end position="142"/>
    </location>
</feature>
<feature type="compositionally biased region" description="Low complexity" evidence="1">
    <location>
        <begin position="76"/>
        <end position="106"/>
    </location>
</feature>
<feature type="compositionally biased region" description="Basic residues" evidence="1">
    <location>
        <begin position="62"/>
        <end position="75"/>
    </location>
</feature>
<reference evidence="2" key="2">
    <citation type="submission" date="2018-03" db="EMBL/GenBank/DDBJ databases">
        <title>The Triticum urartu genome reveals the dynamic nature of wheat genome evolution.</title>
        <authorList>
            <person name="Ling H."/>
            <person name="Ma B."/>
            <person name="Shi X."/>
            <person name="Liu H."/>
            <person name="Dong L."/>
            <person name="Sun H."/>
            <person name="Cao Y."/>
            <person name="Gao Q."/>
            <person name="Zheng S."/>
            <person name="Li Y."/>
            <person name="Yu Y."/>
            <person name="Du H."/>
            <person name="Qi M."/>
            <person name="Li Y."/>
            <person name="Yu H."/>
            <person name="Cui Y."/>
            <person name="Wang N."/>
            <person name="Chen C."/>
            <person name="Wu H."/>
            <person name="Zhao Y."/>
            <person name="Zhang J."/>
            <person name="Li Y."/>
            <person name="Zhou W."/>
            <person name="Zhang B."/>
            <person name="Hu W."/>
            <person name="Eijk M."/>
            <person name="Tang J."/>
            <person name="Witsenboer H."/>
            <person name="Zhao S."/>
            <person name="Li Z."/>
            <person name="Zhang A."/>
            <person name="Wang D."/>
            <person name="Liang C."/>
        </authorList>
    </citation>
    <scope>NUCLEOTIDE SEQUENCE [LARGE SCALE GENOMIC DNA]</scope>
    <source>
        <strain evidence="2">cv. G1812</strain>
    </source>
</reference>
<sequence length="306" mass="32399">MASWSASTMAGSSTARASVSRSHSCLRAPRSRGTRARATMRCGTRRGWCGCGCRRQARRTRRSCRGSSRTRRRGSRTCPRCTSSPTTTPSCWRTSWTRRTCPSRTTAPTRRPSGRTCSRWPSRSPSAPPGASPATGGASARRTSATCSASRCPACSPTRSSSWTRTAGAGEVDAARLVRVHGEVAAAEGGAELVLPPERVQGVRAGHGVPIVAERGAAPGEGAHQGALPQPPLLGHLGGRLPAVDGQGRPRHALLLRPQHHVAAARAGRRRDLRVIPGQGRLRHAARAQPDQQVLPARRALQGVQG</sequence>
<feature type="region of interest" description="Disordered" evidence="1">
    <location>
        <begin position="1"/>
        <end position="38"/>
    </location>
</feature>
<evidence type="ECO:0000313" key="2">
    <source>
        <dbReference type="EnsemblPlants" id="TuG1812G0300004713.01.T01"/>
    </source>
</evidence>
<keyword evidence="3" id="KW-1185">Reference proteome</keyword>
<dbReference type="AlphaFoldDB" id="A0A8R7U182"/>
<evidence type="ECO:0000313" key="3">
    <source>
        <dbReference type="Proteomes" id="UP000015106"/>
    </source>
</evidence>